<sequence>MQKSSLIQSENVAGRNFLFIAGIIFVAFNLRPAITSVGPLVSMIRDDTGMSNGAAGFITTLPLLAFALLSPIAPKVAKKLGKEMTIFLALLLLVCGILTRSAGWVSTLFIGTGFIGIGVAFCNVLLPGMVKEAYPTKVGLMTGIYTVAMAICAGLAPGISVPLAENAGLGWQGSLTVWGVVALAALCVWVPQLKQRQSITNGSAKKTSESRSLYKSPIAWQLTIFMGLQSLIYFCFIAWLPEMLVSKGIDTTTAGWMVSIIQFSGIPFNFIIPVVADKLPNQKSLVLGIGIICIIGIVGLLIGGNFALLTFYIICIGIATGASLSLALTLIALRARNATQAADLSGMAQSIGYILAALGPIALGIIFDTLHSWVLPLILLIIITIIMTISGMGAGRNQYVLEKKEEAV</sequence>
<dbReference type="Pfam" id="PF07690">
    <property type="entry name" value="MFS_1"/>
    <property type="match status" value="1"/>
</dbReference>
<name>A0ABT9V5I9_9BACL</name>
<dbReference type="InterPro" id="IPR020846">
    <property type="entry name" value="MFS_dom"/>
</dbReference>
<feature type="transmembrane region" description="Helical" evidence="6">
    <location>
        <begin position="54"/>
        <end position="73"/>
    </location>
</feature>
<feature type="transmembrane region" description="Helical" evidence="6">
    <location>
        <begin position="12"/>
        <end position="34"/>
    </location>
</feature>
<evidence type="ECO:0000256" key="4">
    <source>
        <dbReference type="ARBA" id="ARBA00022989"/>
    </source>
</evidence>
<feature type="transmembrane region" description="Helical" evidence="6">
    <location>
        <begin position="309"/>
        <end position="333"/>
    </location>
</feature>
<feature type="transmembrane region" description="Helical" evidence="6">
    <location>
        <begin position="171"/>
        <end position="190"/>
    </location>
</feature>
<dbReference type="CDD" id="cd17339">
    <property type="entry name" value="MFS_NIMT_CynX_like"/>
    <property type="match status" value="1"/>
</dbReference>
<dbReference type="InterPro" id="IPR011701">
    <property type="entry name" value="MFS"/>
</dbReference>
<protein>
    <submittedName>
        <fullName evidence="8">CP family cyanate transporter-like MFS transporter</fullName>
    </submittedName>
</protein>
<dbReference type="InterPro" id="IPR052524">
    <property type="entry name" value="MFS_Cyanate_Porter"/>
</dbReference>
<evidence type="ECO:0000259" key="7">
    <source>
        <dbReference type="PROSITE" id="PS50850"/>
    </source>
</evidence>
<dbReference type="SUPFAM" id="SSF103473">
    <property type="entry name" value="MFS general substrate transporter"/>
    <property type="match status" value="1"/>
</dbReference>
<evidence type="ECO:0000313" key="9">
    <source>
        <dbReference type="Proteomes" id="UP001231362"/>
    </source>
</evidence>
<keyword evidence="2" id="KW-0813">Transport</keyword>
<evidence type="ECO:0000256" key="1">
    <source>
        <dbReference type="ARBA" id="ARBA00004651"/>
    </source>
</evidence>
<feature type="transmembrane region" description="Helical" evidence="6">
    <location>
        <begin position="85"/>
        <end position="102"/>
    </location>
</feature>
<dbReference type="Proteomes" id="UP001231362">
    <property type="component" value="Unassembled WGS sequence"/>
</dbReference>
<dbReference type="InterPro" id="IPR036259">
    <property type="entry name" value="MFS_trans_sf"/>
</dbReference>
<dbReference type="PROSITE" id="PS50850">
    <property type="entry name" value="MFS"/>
    <property type="match status" value="1"/>
</dbReference>
<dbReference type="EMBL" id="JAUSTU010000011">
    <property type="protein sequence ID" value="MDQ0156218.1"/>
    <property type="molecule type" value="Genomic_DNA"/>
</dbReference>
<evidence type="ECO:0000256" key="6">
    <source>
        <dbReference type="SAM" id="Phobius"/>
    </source>
</evidence>
<dbReference type="PANTHER" id="PTHR23523:SF2">
    <property type="entry name" value="2-NITROIMIDAZOLE TRANSPORTER"/>
    <property type="match status" value="1"/>
</dbReference>
<accession>A0ABT9V5I9</accession>
<evidence type="ECO:0000256" key="3">
    <source>
        <dbReference type="ARBA" id="ARBA00022692"/>
    </source>
</evidence>
<dbReference type="PANTHER" id="PTHR23523">
    <property type="match status" value="1"/>
</dbReference>
<feature type="transmembrane region" description="Helical" evidence="6">
    <location>
        <begin position="253"/>
        <end position="272"/>
    </location>
</feature>
<feature type="transmembrane region" description="Helical" evidence="6">
    <location>
        <begin position="284"/>
        <end position="303"/>
    </location>
</feature>
<feature type="transmembrane region" description="Helical" evidence="6">
    <location>
        <begin position="108"/>
        <end position="126"/>
    </location>
</feature>
<feature type="transmembrane region" description="Helical" evidence="6">
    <location>
        <begin position="373"/>
        <end position="394"/>
    </location>
</feature>
<gene>
    <name evidence="8" type="ORF">J2S07_002537</name>
</gene>
<feature type="transmembrane region" description="Helical" evidence="6">
    <location>
        <begin position="138"/>
        <end position="159"/>
    </location>
</feature>
<keyword evidence="9" id="KW-1185">Reference proteome</keyword>
<reference evidence="8 9" key="1">
    <citation type="submission" date="2023-07" db="EMBL/GenBank/DDBJ databases">
        <title>Genomic Encyclopedia of Type Strains, Phase IV (KMG-IV): sequencing the most valuable type-strain genomes for metagenomic binning, comparative biology and taxonomic classification.</title>
        <authorList>
            <person name="Goeker M."/>
        </authorList>
    </citation>
    <scope>NUCLEOTIDE SEQUENCE [LARGE SCALE GENOMIC DNA]</scope>
    <source>
        <strain evidence="8 9">DSM 23948</strain>
    </source>
</reference>
<comment type="caution">
    <text evidence="8">The sequence shown here is derived from an EMBL/GenBank/DDBJ whole genome shotgun (WGS) entry which is preliminary data.</text>
</comment>
<feature type="transmembrane region" description="Helical" evidence="6">
    <location>
        <begin position="345"/>
        <end position="367"/>
    </location>
</feature>
<keyword evidence="3 6" id="KW-0812">Transmembrane</keyword>
<organism evidence="8 9">
    <name type="scientific">Anoxybacillus andreesenii</name>
    <dbReference type="NCBI Taxonomy" id="1325932"/>
    <lineage>
        <taxon>Bacteria</taxon>
        <taxon>Bacillati</taxon>
        <taxon>Bacillota</taxon>
        <taxon>Bacilli</taxon>
        <taxon>Bacillales</taxon>
        <taxon>Anoxybacillaceae</taxon>
        <taxon>Anoxybacillus</taxon>
    </lineage>
</organism>
<comment type="subcellular location">
    <subcellularLocation>
        <location evidence="1">Cell membrane</location>
        <topology evidence="1">Multi-pass membrane protein</topology>
    </subcellularLocation>
</comment>
<evidence type="ECO:0000256" key="2">
    <source>
        <dbReference type="ARBA" id="ARBA00022448"/>
    </source>
</evidence>
<feature type="transmembrane region" description="Helical" evidence="6">
    <location>
        <begin position="218"/>
        <end position="241"/>
    </location>
</feature>
<evidence type="ECO:0000256" key="5">
    <source>
        <dbReference type="ARBA" id="ARBA00023136"/>
    </source>
</evidence>
<evidence type="ECO:0000313" key="8">
    <source>
        <dbReference type="EMBL" id="MDQ0156218.1"/>
    </source>
</evidence>
<proteinExistence type="predicted"/>
<dbReference type="Gene3D" id="1.20.1250.20">
    <property type="entry name" value="MFS general substrate transporter like domains"/>
    <property type="match status" value="2"/>
</dbReference>
<keyword evidence="4 6" id="KW-1133">Transmembrane helix</keyword>
<keyword evidence="5 6" id="KW-0472">Membrane</keyword>
<feature type="domain" description="Major facilitator superfamily (MFS) profile" evidence="7">
    <location>
        <begin position="17"/>
        <end position="392"/>
    </location>
</feature>